<comment type="pathway">
    <text evidence="2">Protein modification; protein glycosylation.</text>
</comment>
<evidence type="ECO:0000256" key="4">
    <source>
        <dbReference type="ARBA" id="ARBA00022676"/>
    </source>
</evidence>
<proteinExistence type="inferred from homology"/>
<evidence type="ECO:0000256" key="10">
    <source>
        <dbReference type="ARBA" id="ARBA00023180"/>
    </source>
</evidence>
<keyword evidence="7" id="KW-0735">Signal-anchor</keyword>
<sequence length="454" mass="53534">MSKSKVRLWQATLMLFMVLFLFYFSLYTKLMVKNRQSLDKKNGNWRATIMKLMETISPPTPLTSPSATTAVYDETTKTAANKDQSSPRKPKILLWKSTPHVQGWTLPSSEMCGFGCEITRNRSEIESSDAVIFYMITADFNDLPDPRKRQWDQAFVWWCHESPATVNNFWHQSLREYNGYFNWTMHYRKDSNITAAFIPHTARDWYFDRVGRKTEKLIKKLKRTTSKTKFEEMFQELMKVKRNSAAWVVSDCNFVKGATTRRRFVSSMKHLGNYSVDIFGSCGNKHLAKKSSAMYDVLRTYKFYLAFENTQFCREYLTEKFWYNSLYAGVVPIVWGPSKATVQDLAPPNSFIHVEDFNYNVTKLTNFLKYLEGNDEAYKNYFKWWMMPGFYPIYKLREAEDPEDRVGESIFQFEVNGFCHLCKMLHEKRHKTTHWAVSDPHQAFYGPEDLRCLY</sequence>
<keyword evidence="8 11" id="KW-1133">Transmembrane helix</keyword>
<evidence type="ECO:0000256" key="7">
    <source>
        <dbReference type="ARBA" id="ARBA00022968"/>
    </source>
</evidence>
<evidence type="ECO:0000256" key="2">
    <source>
        <dbReference type="ARBA" id="ARBA00004922"/>
    </source>
</evidence>
<keyword evidence="4 11" id="KW-0328">Glycosyltransferase</keyword>
<evidence type="ECO:0000313" key="15">
    <source>
        <dbReference type="Proteomes" id="UP001642483"/>
    </source>
</evidence>
<dbReference type="InterPro" id="IPR031481">
    <property type="entry name" value="Glyco_tran_10_N"/>
</dbReference>
<feature type="transmembrane region" description="Helical" evidence="11">
    <location>
        <begin position="6"/>
        <end position="26"/>
    </location>
</feature>
<evidence type="ECO:0000256" key="5">
    <source>
        <dbReference type="ARBA" id="ARBA00022679"/>
    </source>
</evidence>
<comment type="similarity">
    <text evidence="3 11">Belongs to the glycosyltransferase 10 family.</text>
</comment>
<keyword evidence="15" id="KW-1185">Reference proteome</keyword>
<dbReference type="PANTHER" id="PTHR11929:SF145">
    <property type="entry name" value="ALPHA-(1,3)-FUCOSYLTRANSFERASE FUT-1"/>
    <property type="match status" value="1"/>
</dbReference>
<reference evidence="14 15" key="1">
    <citation type="submission" date="2024-02" db="EMBL/GenBank/DDBJ databases">
        <authorList>
            <person name="Daric V."/>
            <person name="Darras S."/>
        </authorList>
    </citation>
    <scope>NUCLEOTIDE SEQUENCE [LARGE SCALE GENOMIC DNA]</scope>
</reference>
<evidence type="ECO:0000256" key="8">
    <source>
        <dbReference type="ARBA" id="ARBA00022989"/>
    </source>
</evidence>
<dbReference type="Gene3D" id="3.40.50.11660">
    <property type="entry name" value="Glycosyl transferase family 10, C-terminal domain"/>
    <property type="match status" value="1"/>
</dbReference>
<evidence type="ECO:0000259" key="13">
    <source>
        <dbReference type="Pfam" id="PF17039"/>
    </source>
</evidence>
<organism evidence="14 15">
    <name type="scientific">Clavelina lepadiformis</name>
    <name type="common">Light-bulb sea squirt</name>
    <name type="synonym">Ascidia lepadiformis</name>
    <dbReference type="NCBI Taxonomy" id="159417"/>
    <lineage>
        <taxon>Eukaryota</taxon>
        <taxon>Metazoa</taxon>
        <taxon>Chordata</taxon>
        <taxon>Tunicata</taxon>
        <taxon>Ascidiacea</taxon>
        <taxon>Aplousobranchia</taxon>
        <taxon>Clavelinidae</taxon>
        <taxon>Clavelina</taxon>
    </lineage>
</organism>
<dbReference type="InterPro" id="IPR001503">
    <property type="entry name" value="Glyco_trans_10"/>
</dbReference>
<keyword evidence="10" id="KW-0325">Glycoprotein</keyword>
<dbReference type="EMBL" id="CAWYQH010000101">
    <property type="protein sequence ID" value="CAK8686064.1"/>
    <property type="molecule type" value="Genomic_DNA"/>
</dbReference>
<keyword evidence="11" id="KW-0333">Golgi apparatus</keyword>
<name>A0ABP0G2K2_CLALP</name>
<dbReference type="EC" id="2.4.1.-" evidence="11"/>
<dbReference type="Pfam" id="PF00852">
    <property type="entry name" value="Glyco_transf_10"/>
    <property type="match status" value="1"/>
</dbReference>
<protein>
    <recommendedName>
        <fullName evidence="11">Fucosyltransferase</fullName>
        <ecNumber evidence="11">2.4.1.-</ecNumber>
    </recommendedName>
</protein>
<dbReference type="Proteomes" id="UP001642483">
    <property type="component" value="Unassembled WGS sequence"/>
</dbReference>
<dbReference type="InterPro" id="IPR038577">
    <property type="entry name" value="GT10-like_C_sf"/>
</dbReference>
<gene>
    <name evidence="14" type="ORF">CVLEPA_LOCUS17976</name>
</gene>
<evidence type="ECO:0000256" key="6">
    <source>
        <dbReference type="ARBA" id="ARBA00022692"/>
    </source>
</evidence>
<dbReference type="PANTHER" id="PTHR11929">
    <property type="entry name" value="ALPHA- 1,3 -FUCOSYLTRANSFERASE"/>
    <property type="match status" value="1"/>
</dbReference>
<dbReference type="Pfam" id="PF17039">
    <property type="entry name" value="Glyco_tran_10_N"/>
    <property type="match status" value="1"/>
</dbReference>
<keyword evidence="5 11" id="KW-0808">Transferase</keyword>
<evidence type="ECO:0000256" key="3">
    <source>
        <dbReference type="ARBA" id="ARBA00008919"/>
    </source>
</evidence>
<evidence type="ECO:0000313" key="14">
    <source>
        <dbReference type="EMBL" id="CAK8686064.1"/>
    </source>
</evidence>
<evidence type="ECO:0000256" key="11">
    <source>
        <dbReference type="RuleBase" id="RU003832"/>
    </source>
</evidence>
<evidence type="ECO:0000259" key="12">
    <source>
        <dbReference type="Pfam" id="PF00852"/>
    </source>
</evidence>
<evidence type="ECO:0000256" key="9">
    <source>
        <dbReference type="ARBA" id="ARBA00023136"/>
    </source>
</evidence>
<comment type="subcellular location">
    <subcellularLocation>
        <location evidence="11">Golgi apparatus</location>
        <location evidence="11">Golgi stack membrane</location>
        <topology evidence="11">Single-pass type II membrane protein</topology>
    </subcellularLocation>
    <subcellularLocation>
        <location evidence="1">Membrane</location>
        <topology evidence="1">Single-pass membrane protein</topology>
    </subcellularLocation>
</comment>
<keyword evidence="9 11" id="KW-0472">Membrane</keyword>
<keyword evidence="6 11" id="KW-0812">Transmembrane</keyword>
<feature type="domain" description="Fucosyltransferase C-terminal" evidence="12">
    <location>
        <begin position="239"/>
        <end position="432"/>
    </location>
</feature>
<dbReference type="SUPFAM" id="SSF53756">
    <property type="entry name" value="UDP-Glycosyltransferase/glycogen phosphorylase"/>
    <property type="match status" value="1"/>
</dbReference>
<feature type="domain" description="Fucosyltransferase N-terminal" evidence="13">
    <location>
        <begin position="88"/>
        <end position="196"/>
    </location>
</feature>
<comment type="caution">
    <text evidence="14">The sequence shown here is derived from an EMBL/GenBank/DDBJ whole genome shotgun (WGS) entry which is preliminary data.</text>
</comment>
<evidence type="ECO:0000256" key="1">
    <source>
        <dbReference type="ARBA" id="ARBA00004167"/>
    </source>
</evidence>
<dbReference type="InterPro" id="IPR055270">
    <property type="entry name" value="Glyco_tran_10_C"/>
</dbReference>
<accession>A0ABP0G2K2</accession>